<feature type="transmembrane region" description="Helical" evidence="8">
    <location>
        <begin position="96"/>
        <end position="117"/>
    </location>
</feature>
<sequence length="338" mass="34666">MPRPRRTTGLRRASGLLLALALLAVAVLLSLGVGAQGIDPLTVLRALWENDGSDAHAIVRDSRLPRTLVGLVVGPALGVCGALIQAYTRNPLADPGILGVNAGATFAVTMGVGFLGLSAPSAYVWLSFGGALIVTGAVTLIGLRGPGRQMPERMTLTGVAVAAVLSGVGSIIVMKNLELFNRVRFWGLGSLGGRDPEALATIAPLIAIGLILALGLAGSLNVLALGDDLGSTLGARILRTRLLSVLAVTILAGAATAIAGPIAFLGLMVPHTVRWFTGPDQRWIIPGSMILAPALLLGADVLGRIILPSGELQVSLMTALVGAPVLMLLARRRRASGL</sequence>
<dbReference type="PANTHER" id="PTHR30472">
    <property type="entry name" value="FERRIC ENTEROBACTIN TRANSPORT SYSTEM PERMEASE PROTEIN"/>
    <property type="match status" value="1"/>
</dbReference>
<proteinExistence type="inferred from homology"/>
<feature type="transmembrane region" description="Helical" evidence="8">
    <location>
        <begin position="123"/>
        <end position="143"/>
    </location>
</feature>
<dbReference type="Proteomes" id="UP000272503">
    <property type="component" value="Unassembled WGS sequence"/>
</dbReference>
<dbReference type="CDD" id="cd06550">
    <property type="entry name" value="TM_ABC_iron-siderophores_like"/>
    <property type="match status" value="1"/>
</dbReference>
<organism evidence="9 10">
    <name type="scientific">Mycetocola tolaasinivorans</name>
    <dbReference type="NCBI Taxonomy" id="76635"/>
    <lineage>
        <taxon>Bacteria</taxon>
        <taxon>Bacillati</taxon>
        <taxon>Actinomycetota</taxon>
        <taxon>Actinomycetes</taxon>
        <taxon>Micrococcales</taxon>
        <taxon>Microbacteriaceae</taxon>
        <taxon>Mycetocola</taxon>
    </lineage>
</organism>
<keyword evidence="4" id="KW-1003">Cell membrane</keyword>
<keyword evidence="5 8" id="KW-0812">Transmembrane</keyword>
<dbReference type="FunFam" id="1.10.3470.10:FF:000001">
    <property type="entry name" value="Vitamin B12 ABC transporter permease BtuC"/>
    <property type="match status" value="1"/>
</dbReference>
<reference evidence="9 10" key="1">
    <citation type="submission" date="2018-10" db="EMBL/GenBank/DDBJ databases">
        <authorList>
            <person name="Li J."/>
        </authorList>
    </citation>
    <scope>NUCLEOTIDE SEQUENCE [LARGE SCALE GENOMIC DNA]</scope>
    <source>
        <strain evidence="9 10">IF 016277</strain>
    </source>
</reference>
<feature type="transmembrane region" description="Helical" evidence="8">
    <location>
        <begin position="283"/>
        <end position="302"/>
    </location>
</feature>
<evidence type="ECO:0000256" key="7">
    <source>
        <dbReference type="ARBA" id="ARBA00023136"/>
    </source>
</evidence>
<dbReference type="Pfam" id="PF01032">
    <property type="entry name" value="FecCD"/>
    <property type="match status" value="1"/>
</dbReference>
<comment type="caution">
    <text evidence="9">The sequence shown here is derived from an EMBL/GenBank/DDBJ whole genome shotgun (WGS) entry which is preliminary data.</text>
</comment>
<keyword evidence="3" id="KW-0813">Transport</keyword>
<keyword evidence="6 8" id="KW-1133">Transmembrane helix</keyword>
<dbReference type="GO" id="GO:0033214">
    <property type="term" value="P:siderophore-iron import into cell"/>
    <property type="evidence" value="ECO:0007669"/>
    <property type="project" value="TreeGrafter"/>
</dbReference>
<evidence type="ECO:0000256" key="2">
    <source>
        <dbReference type="ARBA" id="ARBA00007935"/>
    </source>
</evidence>
<evidence type="ECO:0000256" key="6">
    <source>
        <dbReference type="ARBA" id="ARBA00022989"/>
    </source>
</evidence>
<evidence type="ECO:0000313" key="9">
    <source>
        <dbReference type="EMBL" id="RLP78110.1"/>
    </source>
</evidence>
<dbReference type="InterPro" id="IPR000522">
    <property type="entry name" value="ABC_transptr_permease_BtuC"/>
</dbReference>
<gene>
    <name evidence="9" type="ORF">D9V32_00700</name>
</gene>
<dbReference type="Gene3D" id="1.10.3470.10">
    <property type="entry name" value="ABC transporter involved in vitamin B12 uptake, BtuC"/>
    <property type="match status" value="1"/>
</dbReference>
<evidence type="ECO:0000313" key="10">
    <source>
        <dbReference type="Proteomes" id="UP000272503"/>
    </source>
</evidence>
<protein>
    <submittedName>
        <fullName evidence="9">Fe(3+)-siderophore ABC transporter permease</fullName>
    </submittedName>
</protein>
<dbReference type="AlphaFoldDB" id="A0A3L7AE83"/>
<dbReference type="SUPFAM" id="SSF81345">
    <property type="entry name" value="ABC transporter involved in vitamin B12 uptake, BtuC"/>
    <property type="match status" value="1"/>
</dbReference>
<evidence type="ECO:0000256" key="1">
    <source>
        <dbReference type="ARBA" id="ARBA00004651"/>
    </source>
</evidence>
<keyword evidence="7 8" id="KW-0472">Membrane</keyword>
<feature type="transmembrane region" description="Helical" evidence="8">
    <location>
        <begin position="245"/>
        <end position="271"/>
    </location>
</feature>
<name>A0A3L7AE83_9MICO</name>
<dbReference type="PANTHER" id="PTHR30472:SF1">
    <property type="entry name" value="FE(3+) DICITRATE TRANSPORT SYSTEM PERMEASE PROTEIN FECC-RELATED"/>
    <property type="match status" value="1"/>
</dbReference>
<dbReference type="GO" id="GO:0022857">
    <property type="term" value="F:transmembrane transporter activity"/>
    <property type="evidence" value="ECO:0007669"/>
    <property type="project" value="InterPro"/>
</dbReference>
<dbReference type="OrthoDB" id="9782305at2"/>
<evidence type="ECO:0000256" key="8">
    <source>
        <dbReference type="SAM" id="Phobius"/>
    </source>
</evidence>
<accession>A0A3L7AE83</accession>
<dbReference type="GO" id="GO:0005886">
    <property type="term" value="C:plasma membrane"/>
    <property type="evidence" value="ECO:0007669"/>
    <property type="project" value="UniProtKB-SubCell"/>
</dbReference>
<dbReference type="EMBL" id="RCUX01000001">
    <property type="protein sequence ID" value="RLP78110.1"/>
    <property type="molecule type" value="Genomic_DNA"/>
</dbReference>
<evidence type="ECO:0000256" key="4">
    <source>
        <dbReference type="ARBA" id="ARBA00022475"/>
    </source>
</evidence>
<comment type="similarity">
    <text evidence="2">Belongs to the binding-protein-dependent transport system permease family. FecCD subfamily.</text>
</comment>
<evidence type="ECO:0000256" key="5">
    <source>
        <dbReference type="ARBA" id="ARBA00022692"/>
    </source>
</evidence>
<evidence type="ECO:0000256" key="3">
    <source>
        <dbReference type="ARBA" id="ARBA00022448"/>
    </source>
</evidence>
<feature type="transmembrane region" description="Helical" evidence="8">
    <location>
        <begin position="155"/>
        <end position="174"/>
    </location>
</feature>
<keyword evidence="10" id="KW-1185">Reference proteome</keyword>
<comment type="subcellular location">
    <subcellularLocation>
        <location evidence="1">Cell membrane</location>
        <topology evidence="1">Multi-pass membrane protein</topology>
    </subcellularLocation>
</comment>
<feature type="transmembrane region" description="Helical" evidence="8">
    <location>
        <begin position="67"/>
        <end position="84"/>
    </location>
</feature>
<feature type="transmembrane region" description="Helical" evidence="8">
    <location>
        <begin position="198"/>
        <end position="224"/>
    </location>
</feature>
<dbReference type="InterPro" id="IPR037294">
    <property type="entry name" value="ABC_BtuC-like"/>
</dbReference>